<dbReference type="Gene3D" id="1.20.1640.10">
    <property type="entry name" value="Multidrug efflux transporter AcrB transmembrane domain"/>
    <property type="match status" value="1"/>
</dbReference>
<dbReference type="Pfam" id="PF00873">
    <property type="entry name" value="ACR_tran"/>
    <property type="match status" value="1"/>
</dbReference>
<organism evidence="2 3">
    <name type="scientific">Rhizomicrobium palustre</name>
    <dbReference type="NCBI Taxonomy" id="189966"/>
    <lineage>
        <taxon>Bacteria</taxon>
        <taxon>Pseudomonadati</taxon>
        <taxon>Pseudomonadota</taxon>
        <taxon>Alphaproteobacteria</taxon>
        <taxon>Micropepsales</taxon>
        <taxon>Micropepsaceae</taxon>
        <taxon>Rhizomicrobium</taxon>
    </lineage>
</organism>
<accession>A0A846N4W3</accession>
<keyword evidence="3" id="KW-1185">Reference proteome</keyword>
<dbReference type="GO" id="GO:0016020">
    <property type="term" value="C:membrane"/>
    <property type="evidence" value="ECO:0007669"/>
    <property type="project" value="InterPro"/>
</dbReference>
<dbReference type="AlphaFoldDB" id="A0A846N4W3"/>
<evidence type="ECO:0000313" key="2">
    <source>
        <dbReference type="EMBL" id="NIK90231.1"/>
    </source>
</evidence>
<keyword evidence="1" id="KW-1133">Transmembrane helix</keyword>
<dbReference type="SUPFAM" id="SSF82866">
    <property type="entry name" value="Multidrug efflux transporter AcrB transmembrane domain"/>
    <property type="match status" value="1"/>
</dbReference>
<feature type="transmembrane region" description="Helical" evidence="1">
    <location>
        <begin position="20"/>
        <end position="47"/>
    </location>
</feature>
<dbReference type="GO" id="GO:0022857">
    <property type="term" value="F:transmembrane transporter activity"/>
    <property type="evidence" value="ECO:0007669"/>
    <property type="project" value="InterPro"/>
</dbReference>
<reference evidence="2 3" key="1">
    <citation type="submission" date="2020-03" db="EMBL/GenBank/DDBJ databases">
        <title>Genomic Encyclopedia of Type Strains, Phase IV (KMG-IV): sequencing the most valuable type-strain genomes for metagenomic binning, comparative biology and taxonomic classification.</title>
        <authorList>
            <person name="Goeker M."/>
        </authorList>
    </citation>
    <scope>NUCLEOTIDE SEQUENCE [LARGE SCALE GENOMIC DNA]</scope>
    <source>
        <strain evidence="2 3">DSM 19867</strain>
    </source>
</reference>
<dbReference type="Proteomes" id="UP000570514">
    <property type="component" value="Unassembled WGS sequence"/>
</dbReference>
<dbReference type="InterPro" id="IPR001036">
    <property type="entry name" value="Acrflvin-R"/>
</dbReference>
<dbReference type="EMBL" id="JAASRM010000001">
    <property type="protein sequence ID" value="NIK90231.1"/>
    <property type="molecule type" value="Genomic_DNA"/>
</dbReference>
<comment type="caution">
    <text evidence="2">The sequence shown here is derived from an EMBL/GenBank/DDBJ whole genome shotgun (WGS) entry which is preliminary data.</text>
</comment>
<evidence type="ECO:0000256" key="1">
    <source>
        <dbReference type="SAM" id="Phobius"/>
    </source>
</evidence>
<evidence type="ECO:0000313" key="3">
    <source>
        <dbReference type="Proteomes" id="UP000570514"/>
    </source>
</evidence>
<keyword evidence="1" id="KW-0472">Membrane</keyword>
<sequence length="65" mass="6834">MTAMVSGIKWPKGGDQSRIALGTAVVGGMLTATILAIFYVPMFFVVVSRQFADKGRKAETGGKVA</sequence>
<protein>
    <submittedName>
        <fullName evidence="2">Multidrug efflux pump subunit AcrB</fullName>
    </submittedName>
</protein>
<name>A0A846N4W3_9PROT</name>
<gene>
    <name evidence="2" type="ORF">FHS83_003549</name>
</gene>
<keyword evidence="1" id="KW-0812">Transmembrane</keyword>
<proteinExistence type="predicted"/>